<gene>
    <name evidence="4" type="ORF">MSYG_3020</name>
</gene>
<keyword evidence="3" id="KW-0732">Signal</keyword>
<keyword evidence="5" id="KW-1185">Reference proteome</keyword>
<keyword evidence="2" id="KW-0472">Membrane</keyword>
<feature type="signal peptide" evidence="3">
    <location>
        <begin position="1"/>
        <end position="21"/>
    </location>
</feature>
<feature type="chain" id="PRO_5011980444" evidence="3">
    <location>
        <begin position="22"/>
        <end position="193"/>
    </location>
</feature>
<keyword evidence="2" id="KW-0812">Transmembrane</keyword>
<feature type="region of interest" description="Disordered" evidence="1">
    <location>
        <begin position="42"/>
        <end position="61"/>
    </location>
</feature>
<reference evidence="5" key="1">
    <citation type="journal article" date="2017" name="Nucleic Acids Res.">
        <title>Proteogenomics produces comprehensive and highly accurate protein-coding gene annotation in a complete genome assembly of Malassezia sympodialis.</title>
        <authorList>
            <person name="Zhu Y."/>
            <person name="Engstroem P.G."/>
            <person name="Tellgren-Roth C."/>
            <person name="Baudo C.D."/>
            <person name="Kennell J.C."/>
            <person name="Sun S."/>
            <person name="Billmyre R.B."/>
            <person name="Schroeder M.S."/>
            <person name="Andersson A."/>
            <person name="Holm T."/>
            <person name="Sigurgeirsson B."/>
            <person name="Wu G."/>
            <person name="Sankaranarayanan S.R."/>
            <person name="Siddharthan R."/>
            <person name="Sanyal K."/>
            <person name="Lundeberg J."/>
            <person name="Nystedt B."/>
            <person name="Boekhout T."/>
            <person name="Dawson T.L. Jr."/>
            <person name="Heitman J."/>
            <person name="Scheynius A."/>
            <person name="Lehtioe J."/>
        </authorList>
    </citation>
    <scope>NUCLEOTIDE SEQUENCE [LARGE SCALE GENOMIC DNA]</scope>
    <source>
        <strain evidence="5">ATCC 42132</strain>
    </source>
</reference>
<name>A0A1M8A8A5_MALS4</name>
<evidence type="ECO:0000256" key="2">
    <source>
        <dbReference type="SAM" id="Phobius"/>
    </source>
</evidence>
<dbReference type="EMBL" id="LT671824">
    <property type="protein sequence ID" value="SHO78673.1"/>
    <property type="molecule type" value="Genomic_DNA"/>
</dbReference>
<sequence>MMRMNIAALCFTIVLIGNAVAQLIDDINAIPAPLVARATNGTVSSSISQGPTPSASNQLEHTGSAAVGATATLSADTAQGTCTFNNDLDGNQQASWTESIVTTCCTGEKTTTCWYRIQAKVDAADACKIPVCADLNSNDPERMAAFRPLSGTNGEGKYQNIFPILFLSSGLKTAIPLLLFVIAPICASLVLLL</sequence>
<protein>
    <submittedName>
        <fullName evidence="4">Uncharacterized protein</fullName>
    </submittedName>
</protein>
<evidence type="ECO:0000313" key="5">
    <source>
        <dbReference type="Proteomes" id="UP000186303"/>
    </source>
</evidence>
<evidence type="ECO:0000256" key="3">
    <source>
        <dbReference type="SAM" id="SignalP"/>
    </source>
</evidence>
<accession>A0A1M8A8A5</accession>
<organism evidence="4 5">
    <name type="scientific">Malassezia sympodialis (strain ATCC 42132)</name>
    <name type="common">Atopic eczema-associated yeast</name>
    <dbReference type="NCBI Taxonomy" id="1230383"/>
    <lineage>
        <taxon>Eukaryota</taxon>
        <taxon>Fungi</taxon>
        <taxon>Dikarya</taxon>
        <taxon>Basidiomycota</taxon>
        <taxon>Ustilaginomycotina</taxon>
        <taxon>Malasseziomycetes</taxon>
        <taxon>Malasseziales</taxon>
        <taxon>Malasseziaceae</taxon>
        <taxon>Malassezia</taxon>
    </lineage>
</organism>
<dbReference type="Proteomes" id="UP000186303">
    <property type="component" value="Chromosome 4"/>
</dbReference>
<dbReference type="OMA" id="QQASWGN"/>
<keyword evidence="2" id="KW-1133">Transmembrane helix</keyword>
<dbReference type="OrthoDB" id="2553689at2759"/>
<feature type="transmembrane region" description="Helical" evidence="2">
    <location>
        <begin position="174"/>
        <end position="192"/>
    </location>
</feature>
<evidence type="ECO:0000313" key="4">
    <source>
        <dbReference type="EMBL" id="SHO78673.1"/>
    </source>
</evidence>
<proteinExistence type="predicted"/>
<evidence type="ECO:0000256" key="1">
    <source>
        <dbReference type="SAM" id="MobiDB-lite"/>
    </source>
</evidence>
<dbReference type="VEuPathDB" id="FungiDB:MSYG_3020"/>
<dbReference type="AlphaFoldDB" id="A0A1M8A8A5"/>